<name>A0AAU9G0V6_DROMD</name>
<dbReference type="AlphaFoldDB" id="A0AAU9G0V6"/>
<evidence type="ECO:0000313" key="5">
    <source>
        <dbReference type="Proteomes" id="UP001500889"/>
    </source>
</evidence>
<dbReference type="SUPFAM" id="SSF52058">
    <property type="entry name" value="L domain-like"/>
    <property type="match status" value="1"/>
</dbReference>
<dbReference type="Pfam" id="PF13855">
    <property type="entry name" value="LRR_8"/>
    <property type="match status" value="1"/>
</dbReference>
<feature type="compositionally biased region" description="Low complexity" evidence="3">
    <location>
        <begin position="39"/>
        <end position="64"/>
    </location>
</feature>
<dbReference type="EMBL" id="AP029266">
    <property type="protein sequence ID" value="BFG01533.1"/>
    <property type="molecule type" value="Genomic_DNA"/>
</dbReference>
<organism evidence="4 5">
    <name type="scientific">Drosophila madeirensis</name>
    <name type="common">Fruit fly</name>
    <dbReference type="NCBI Taxonomy" id="30013"/>
    <lineage>
        <taxon>Eukaryota</taxon>
        <taxon>Metazoa</taxon>
        <taxon>Ecdysozoa</taxon>
        <taxon>Arthropoda</taxon>
        <taxon>Hexapoda</taxon>
        <taxon>Insecta</taxon>
        <taxon>Pterygota</taxon>
        <taxon>Neoptera</taxon>
        <taxon>Endopterygota</taxon>
        <taxon>Diptera</taxon>
        <taxon>Brachycera</taxon>
        <taxon>Muscomorpha</taxon>
        <taxon>Ephydroidea</taxon>
        <taxon>Drosophilidae</taxon>
        <taxon>Drosophila</taxon>
        <taxon>Sophophora</taxon>
    </lineage>
</organism>
<reference evidence="4 5" key="1">
    <citation type="submission" date="2024-02" db="EMBL/GenBank/DDBJ databases">
        <title>A chromosome-level genome assembly of Drosophila madeirensis, a fruit fly species endemic to Madeira island.</title>
        <authorList>
            <person name="Tomihara K."/>
            <person name="Llopart A."/>
            <person name="Yamamoto D."/>
        </authorList>
    </citation>
    <scope>NUCLEOTIDE SEQUENCE [LARGE SCALE GENOMIC DNA]</scope>
    <source>
        <strain evidence="4 5">RF1</strain>
    </source>
</reference>
<dbReference type="PANTHER" id="PTHR48051:SF1">
    <property type="entry name" value="RAS SUPPRESSOR PROTEIN 1"/>
    <property type="match status" value="1"/>
</dbReference>
<dbReference type="PANTHER" id="PTHR48051">
    <property type="match status" value="1"/>
</dbReference>
<sequence length="283" mass="30492">MRPFGNDITNFASNNSGGGNGGANGGNRGGNNGRGGNGANNTPNNATNNGTNTDGTADGTSSGGEDLNAGDENTPVDSLNDSSTEQTDDPRLPAHIARIGGIATFSPIAGRGVIRVVHRCDDAKDNKHLDLSECQLMTLPDAVYHLMRNTVLQTCNLSGNDLKSITPKFTQKFSAITDLNLSSNNLSRLPDELANMTGLAKLNISKNSFIVLPQVIFKLESLTHLDAQDNKIFEIDTDEAIVSKTLVLVDLRNNPLGRQCRRKLRDLETPFRLEISQDDEDDW</sequence>
<dbReference type="InterPro" id="IPR050216">
    <property type="entry name" value="LRR_domain-containing"/>
</dbReference>
<dbReference type="InterPro" id="IPR032675">
    <property type="entry name" value="LRR_dom_sf"/>
</dbReference>
<keyword evidence="2" id="KW-0677">Repeat</keyword>
<keyword evidence="5" id="KW-1185">Reference proteome</keyword>
<evidence type="ECO:0000256" key="3">
    <source>
        <dbReference type="SAM" id="MobiDB-lite"/>
    </source>
</evidence>
<dbReference type="GO" id="GO:0005737">
    <property type="term" value="C:cytoplasm"/>
    <property type="evidence" value="ECO:0007669"/>
    <property type="project" value="TreeGrafter"/>
</dbReference>
<evidence type="ECO:0000313" key="4">
    <source>
        <dbReference type="EMBL" id="BFG01533.1"/>
    </source>
</evidence>
<dbReference type="InterPro" id="IPR001611">
    <property type="entry name" value="Leu-rich_rpt"/>
</dbReference>
<gene>
    <name evidence="4" type="ORF">DMAD_01267</name>
</gene>
<feature type="compositionally biased region" description="Gly residues" evidence="3">
    <location>
        <begin position="16"/>
        <end position="38"/>
    </location>
</feature>
<feature type="region of interest" description="Disordered" evidence="3">
    <location>
        <begin position="1"/>
        <end position="91"/>
    </location>
</feature>
<proteinExistence type="predicted"/>
<keyword evidence="1" id="KW-0433">Leucine-rich repeat</keyword>
<dbReference type="Proteomes" id="UP001500889">
    <property type="component" value="Chromosome A"/>
</dbReference>
<protein>
    <submittedName>
        <fullName evidence="4">Leucine-rich repeat-containing protein 20-like</fullName>
    </submittedName>
</protein>
<feature type="compositionally biased region" description="Polar residues" evidence="3">
    <location>
        <begin position="75"/>
        <end position="85"/>
    </location>
</feature>
<evidence type="ECO:0000256" key="2">
    <source>
        <dbReference type="ARBA" id="ARBA00022737"/>
    </source>
</evidence>
<accession>A0AAU9G0V6</accession>
<dbReference type="Gene3D" id="3.80.10.10">
    <property type="entry name" value="Ribonuclease Inhibitor"/>
    <property type="match status" value="1"/>
</dbReference>
<evidence type="ECO:0000256" key="1">
    <source>
        <dbReference type="ARBA" id="ARBA00022614"/>
    </source>
</evidence>